<evidence type="ECO:0000313" key="1">
    <source>
        <dbReference type="EMBL" id="MBW0591595.1"/>
    </source>
</evidence>
<accession>A0A9Q3L582</accession>
<sequence length="135" mass="15297">MGISSAPPNNIIRFQDGNSRSYGEVSHIIDLDCNKLQIGPILIVKVLKNLEERIKQFEKVEAFIKALDIAQVEHNRLLSFIPMEKVISLAAYHKLPAWTLGIHKPSFFVQSINNLVGLESQKLQINHSQDFEMST</sequence>
<comment type="caution">
    <text evidence="1">The sequence shown here is derived from an EMBL/GenBank/DDBJ whole genome shotgun (WGS) entry which is preliminary data.</text>
</comment>
<keyword evidence="2" id="KW-1185">Reference proteome</keyword>
<dbReference type="Proteomes" id="UP000765509">
    <property type="component" value="Unassembled WGS sequence"/>
</dbReference>
<evidence type="ECO:0000313" key="2">
    <source>
        <dbReference type="Proteomes" id="UP000765509"/>
    </source>
</evidence>
<dbReference type="AlphaFoldDB" id="A0A9Q3L582"/>
<name>A0A9Q3L582_9BASI</name>
<dbReference type="EMBL" id="AVOT02143970">
    <property type="protein sequence ID" value="MBW0591595.1"/>
    <property type="molecule type" value="Genomic_DNA"/>
</dbReference>
<gene>
    <name evidence="1" type="ORF">O181_131310</name>
</gene>
<protein>
    <submittedName>
        <fullName evidence="1">Uncharacterized protein</fullName>
    </submittedName>
</protein>
<reference evidence="1" key="1">
    <citation type="submission" date="2021-03" db="EMBL/GenBank/DDBJ databases">
        <title>Draft genome sequence of rust myrtle Austropuccinia psidii MF-1, a brazilian biotype.</title>
        <authorList>
            <person name="Quecine M.C."/>
            <person name="Pachon D.M.R."/>
            <person name="Bonatelli M.L."/>
            <person name="Correr F.H."/>
            <person name="Franceschini L.M."/>
            <person name="Leite T.F."/>
            <person name="Margarido G.R.A."/>
            <person name="Almeida C.A."/>
            <person name="Ferrarezi J.A."/>
            <person name="Labate C.A."/>
        </authorList>
    </citation>
    <scope>NUCLEOTIDE SEQUENCE</scope>
    <source>
        <strain evidence="1">MF-1</strain>
    </source>
</reference>
<organism evidence="1 2">
    <name type="scientific">Austropuccinia psidii MF-1</name>
    <dbReference type="NCBI Taxonomy" id="1389203"/>
    <lineage>
        <taxon>Eukaryota</taxon>
        <taxon>Fungi</taxon>
        <taxon>Dikarya</taxon>
        <taxon>Basidiomycota</taxon>
        <taxon>Pucciniomycotina</taxon>
        <taxon>Pucciniomycetes</taxon>
        <taxon>Pucciniales</taxon>
        <taxon>Sphaerophragmiaceae</taxon>
        <taxon>Austropuccinia</taxon>
    </lineage>
</organism>
<proteinExistence type="predicted"/>